<keyword evidence="5" id="KW-0539">Nucleus</keyword>
<dbReference type="Gene3D" id="3.30.450.20">
    <property type="entry name" value="PAS domain"/>
    <property type="match status" value="1"/>
</dbReference>
<dbReference type="PANTHER" id="PTHR10649">
    <property type="entry name" value="ARYL HYDROCARBON RECEPTOR"/>
    <property type="match status" value="1"/>
</dbReference>
<keyword evidence="4" id="KW-0804">Transcription</keyword>
<evidence type="ECO:0000313" key="8">
    <source>
        <dbReference type="Proteomes" id="UP001626550"/>
    </source>
</evidence>
<dbReference type="CDD" id="cd00130">
    <property type="entry name" value="PAS"/>
    <property type="match status" value="1"/>
</dbReference>
<dbReference type="GO" id="GO:0005634">
    <property type="term" value="C:nucleus"/>
    <property type="evidence" value="ECO:0007669"/>
    <property type="project" value="UniProtKB-SubCell"/>
</dbReference>
<name>A0ABD2Q925_9PLAT</name>
<evidence type="ECO:0000256" key="3">
    <source>
        <dbReference type="ARBA" id="ARBA00023125"/>
    </source>
</evidence>
<evidence type="ECO:0000256" key="1">
    <source>
        <dbReference type="ARBA" id="ARBA00004123"/>
    </source>
</evidence>
<comment type="caution">
    <text evidence="7">The sequence shown here is derived from an EMBL/GenBank/DDBJ whole genome shotgun (WGS) entry which is preliminary data.</text>
</comment>
<keyword evidence="2" id="KW-0805">Transcription regulation</keyword>
<gene>
    <name evidence="7" type="ORF">Ciccas_005296</name>
</gene>
<dbReference type="InterPro" id="IPR039091">
    <property type="entry name" value="AHR/AHRR"/>
</dbReference>
<comment type="subcellular location">
    <subcellularLocation>
        <location evidence="1">Nucleus</location>
    </subcellularLocation>
</comment>
<dbReference type="InterPro" id="IPR035965">
    <property type="entry name" value="PAS-like_dom_sf"/>
</dbReference>
<dbReference type="PROSITE" id="PS50112">
    <property type="entry name" value="PAS"/>
    <property type="match status" value="1"/>
</dbReference>
<reference evidence="7 8" key="1">
    <citation type="submission" date="2024-11" db="EMBL/GenBank/DDBJ databases">
        <title>Adaptive evolution of stress response genes in parasites aligns with host niche diversity.</title>
        <authorList>
            <person name="Hahn C."/>
            <person name="Resl P."/>
        </authorList>
    </citation>
    <scope>NUCLEOTIDE SEQUENCE [LARGE SCALE GENOMIC DNA]</scope>
    <source>
        <strain evidence="7">EGGRZ-B1_66</strain>
        <tissue evidence="7">Body</tissue>
    </source>
</reference>
<organism evidence="7 8">
    <name type="scientific">Cichlidogyrus casuarinus</name>
    <dbReference type="NCBI Taxonomy" id="1844966"/>
    <lineage>
        <taxon>Eukaryota</taxon>
        <taxon>Metazoa</taxon>
        <taxon>Spiralia</taxon>
        <taxon>Lophotrochozoa</taxon>
        <taxon>Platyhelminthes</taxon>
        <taxon>Monogenea</taxon>
        <taxon>Monopisthocotylea</taxon>
        <taxon>Dactylogyridea</taxon>
        <taxon>Ancyrocephalidae</taxon>
        <taxon>Cichlidogyrus</taxon>
    </lineage>
</organism>
<dbReference type="PANTHER" id="PTHR10649:SF12">
    <property type="entry name" value="SPINELESS, ISOFORM C"/>
    <property type="match status" value="1"/>
</dbReference>
<dbReference type="SMART" id="SM00091">
    <property type="entry name" value="PAS"/>
    <property type="match status" value="1"/>
</dbReference>
<feature type="domain" description="PAS" evidence="6">
    <location>
        <begin position="17"/>
        <end position="72"/>
    </location>
</feature>
<keyword evidence="8" id="KW-1185">Reference proteome</keyword>
<evidence type="ECO:0000256" key="5">
    <source>
        <dbReference type="ARBA" id="ARBA00023242"/>
    </source>
</evidence>
<proteinExistence type="predicted"/>
<dbReference type="Proteomes" id="UP001626550">
    <property type="component" value="Unassembled WGS sequence"/>
</dbReference>
<keyword evidence="3" id="KW-0238">DNA-binding</keyword>
<dbReference type="SUPFAM" id="SSF55785">
    <property type="entry name" value="PYP-like sensor domain (PAS domain)"/>
    <property type="match status" value="1"/>
</dbReference>
<dbReference type="GO" id="GO:0003677">
    <property type="term" value="F:DNA binding"/>
    <property type="evidence" value="ECO:0007669"/>
    <property type="project" value="UniProtKB-KW"/>
</dbReference>
<accession>A0ABD2Q925</accession>
<dbReference type="InterPro" id="IPR000014">
    <property type="entry name" value="PAS"/>
</dbReference>
<dbReference type="AlphaFoldDB" id="A0ABD2Q925"/>
<evidence type="ECO:0000259" key="6">
    <source>
        <dbReference type="PROSITE" id="PS50112"/>
    </source>
</evidence>
<evidence type="ECO:0000256" key="2">
    <source>
        <dbReference type="ARBA" id="ARBA00023015"/>
    </source>
</evidence>
<evidence type="ECO:0000256" key="4">
    <source>
        <dbReference type="ARBA" id="ARBA00023163"/>
    </source>
</evidence>
<protein>
    <recommendedName>
        <fullName evidence="6">PAS domain-containing protein</fullName>
    </recommendedName>
</protein>
<dbReference type="InterPro" id="IPR013767">
    <property type="entry name" value="PAS_fold"/>
</dbReference>
<sequence>MYHFPVDLTSMEGDGCLQALNGFIFIVSCDGEVFSTSQNVESYLGFHQSDILHQSVMELIHSEDREEFRNQLSWLSMLPPEHRDLTLTELMTPSKWNTSNLVTPAARAVLMDRESGGSHLEAQESVSFPVIVANDYTCIEPHARSDSAAKDEKLALNCFSRARKVALLSGLGSYAH</sequence>
<evidence type="ECO:0000313" key="7">
    <source>
        <dbReference type="EMBL" id="KAL3316060.1"/>
    </source>
</evidence>
<dbReference type="EMBL" id="JBJKFK010000610">
    <property type="protein sequence ID" value="KAL3316060.1"/>
    <property type="molecule type" value="Genomic_DNA"/>
</dbReference>
<dbReference type="Pfam" id="PF00989">
    <property type="entry name" value="PAS"/>
    <property type="match status" value="1"/>
</dbReference>